<feature type="non-terminal residue" evidence="2">
    <location>
        <position position="80"/>
    </location>
</feature>
<feature type="transmembrane region" description="Helical" evidence="1">
    <location>
        <begin position="9"/>
        <end position="30"/>
    </location>
</feature>
<gene>
    <name evidence="2" type="ORF">GM537_14265</name>
</gene>
<feature type="non-terminal residue" evidence="2">
    <location>
        <position position="1"/>
    </location>
</feature>
<organism evidence="2 3">
    <name type="scientific">Streptococcus pneumoniae</name>
    <dbReference type="NCBI Taxonomy" id="1313"/>
    <lineage>
        <taxon>Bacteria</taxon>
        <taxon>Bacillati</taxon>
        <taxon>Bacillota</taxon>
        <taxon>Bacilli</taxon>
        <taxon>Lactobacillales</taxon>
        <taxon>Streptococcaceae</taxon>
        <taxon>Streptococcus</taxon>
    </lineage>
</organism>
<dbReference type="AlphaFoldDB" id="A0A6G2DXE1"/>
<keyword evidence="1" id="KW-0472">Membrane</keyword>
<keyword evidence="2" id="KW-0067">ATP-binding</keyword>
<evidence type="ECO:0000313" key="2">
    <source>
        <dbReference type="EMBL" id="MTW25937.1"/>
    </source>
</evidence>
<evidence type="ECO:0000256" key="1">
    <source>
        <dbReference type="SAM" id="Phobius"/>
    </source>
</evidence>
<dbReference type="EMBL" id="WNHS01000928">
    <property type="protein sequence ID" value="MTW25937.1"/>
    <property type="molecule type" value="Genomic_DNA"/>
</dbReference>
<keyword evidence="2" id="KW-0547">Nucleotide-binding</keyword>
<comment type="caution">
    <text evidence="2">The sequence shown here is derived from an EMBL/GenBank/DDBJ whole genome shotgun (WGS) entry which is preliminary data.</text>
</comment>
<sequence>QGQVYDDYSFIWLCIIIFNFFISLAFLKWLDYDFTSLRKEILDKAFQKSLTQINWIMGGYYLVMESLSFFEYEQSIQSKT</sequence>
<dbReference type="Proteomes" id="UP000490982">
    <property type="component" value="Unassembled WGS sequence"/>
</dbReference>
<keyword evidence="1" id="KW-1133">Transmembrane helix</keyword>
<accession>A0A6G2DXE1</accession>
<dbReference type="GO" id="GO:0005524">
    <property type="term" value="F:ATP binding"/>
    <property type="evidence" value="ECO:0007669"/>
    <property type="project" value="UniProtKB-KW"/>
</dbReference>
<protein>
    <submittedName>
        <fullName evidence="2">ATP-binding protein</fullName>
    </submittedName>
</protein>
<proteinExistence type="predicted"/>
<name>A0A6G2DXE1_STREE</name>
<reference evidence="2 3" key="1">
    <citation type="submission" date="2019-11" db="EMBL/GenBank/DDBJ databases">
        <title>Growth characteristics of pneumococcus vary with the chemical composition of the capsule and with environmental conditions.</title>
        <authorList>
            <person name="Tothpal A."/>
            <person name="Desobry K."/>
            <person name="Joshi S."/>
            <person name="Wyllie A.L."/>
            <person name="Weinberger D.M."/>
        </authorList>
    </citation>
    <scope>NUCLEOTIDE SEQUENCE [LARGE SCALE GENOMIC DNA]</scope>
    <source>
        <strain evidence="3">pnumococcus23A</strain>
    </source>
</reference>
<keyword evidence="1" id="KW-0812">Transmembrane</keyword>
<evidence type="ECO:0000313" key="3">
    <source>
        <dbReference type="Proteomes" id="UP000490982"/>
    </source>
</evidence>